<protein>
    <recommendedName>
        <fullName evidence="3">MACPF domain-containing protein</fullName>
    </recommendedName>
</protein>
<accession>A0A2K1R1C0</accession>
<dbReference type="Proteomes" id="UP000243797">
    <property type="component" value="Unassembled WGS sequence"/>
</dbReference>
<proteinExistence type="predicted"/>
<organism evidence="1 2">
    <name type="scientific">Sphaceloma murrayae</name>
    <dbReference type="NCBI Taxonomy" id="2082308"/>
    <lineage>
        <taxon>Eukaryota</taxon>
        <taxon>Fungi</taxon>
        <taxon>Dikarya</taxon>
        <taxon>Ascomycota</taxon>
        <taxon>Pezizomycotina</taxon>
        <taxon>Dothideomycetes</taxon>
        <taxon>Dothideomycetidae</taxon>
        <taxon>Myriangiales</taxon>
        <taxon>Elsinoaceae</taxon>
        <taxon>Sphaceloma</taxon>
    </lineage>
</organism>
<keyword evidence="2" id="KW-1185">Reference proteome</keyword>
<comment type="caution">
    <text evidence="1">The sequence shown here is derived from an EMBL/GenBank/DDBJ whole genome shotgun (WGS) entry which is preliminary data.</text>
</comment>
<dbReference type="AlphaFoldDB" id="A0A2K1R1C0"/>
<sequence>MATASLQKVEGRTQIHIPYQSTLPLSLGSALALDLSGTTTVPLIIYETPADLELLSRTSALFLRSDGQSGTYLSTAVSNQSSVLNDLSLSLGVTLGNSYVGAGVSGSYEKASSGAKQMDTTTRRISVQAGTLHLPSSLALTESAQNILRSEAGGYQAFCKAFGNFYISGAIIGGEAAVTVMTRSESNASADKMKITAEAHLLCFSDEETIAEKDIDSSFHNLQFGVIAFDSLTQHLVDMPLAAEQSIPLAKARQLGQLFGGFVETMQGRVEAAMSRWPELFEHKAKLTPRDLEK</sequence>
<evidence type="ECO:0000313" key="1">
    <source>
        <dbReference type="EMBL" id="PNS21086.1"/>
    </source>
</evidence>
<dbReference type="OrthoDB" id="4457531at2759"/>
<evidence type="ECO:0000313" key="2">
    <source>
        <dbReference type="Proteomes" id="UP000243797"/>
    </source>
</evidence>
<name>A0A2K1R1C0_9PEZI</name>
<dbReference type="EMBL" id="NKHZ01000012">
    <property type="protein sequence ID" value="PNS21086.1"/>
    <property type="molecule type" value="Genomic_DNA"/>
</dbReference>
<gene>
    <name evidence="1" type="ORF">CAC42_3424</name>
</gene>
<dbReference type="InParanoid" id="A0A2K1R1C0"/>
<evidence type="ECO:0008006" key="3">
    <source>
        <dbReference type="Google" id="ProtNLM"/>
    </source>
</evidence>
<reference evidence="1 2" key="1">
    <citation type="submission" date="2017-06" db="EMBL/GenBank/DDBJ databases">
        <title>Draft genome sequence of a variant of Elsinoe murrayae.</title>
        <authorList>
            <person name="Cheng Q."/>
        </authorList>
    </citation>
    <scope>NUCLEOTIDE SEQUENCE [LARGE SCALE GENOMIC DNA]</scope>
    <source>
        <strain evidence="1 2">CQ-2017a</strain>
    </source>
</reference>